<reference evidence="1" key="2">
    <citation type="submission" date="2018-05" db="EMBL/GenBank/DDBJ databases">
        <title>OmerRS3 (Oryza meridionalis Reference Sequence Version 3).</title>
        <authorList>
            <person name="Zhang J."/>
            <person name="Kudrna D."/>
            <person name="Lee S."/>
            <person name="Talag J."/>
            <person name="Welchert J."/>
            <person name="Wing R.A."/>
        </authorList>
    </citation>
    <scope>NUCLEOTIDE SEQUENCE [LARGE SCALE GENOMIC DNA]</scope>
    <source>
        <strain evidence="1">cv. OR44</strain>
    </source>
</reference>
<reference evidence="1" key="1">
    <citation type="submission" date="2015-04" db="UniProtKB">
        <authorList>
            <consortium name="EnsemblPlants"/>
        </authorList>
    </citation>
    <scope>IDENTIFICATION</scope>
</reference>
<name>A0A0E0CMB4_9ORYZ</name>
<dbReference type="Proteomes" id="UP000008021">
    <property type="component" value="Chromosome 2"/>
</dbReference>
<evidence type="ECO:0000313" key="1">
    <source>
        <dbReference type="EnsemblPlants" id="OMERI02G21070.2"/>
    </source>
</evidence>
<organism evidence="1">
    <name type="scientific">Oryza meridionalis</name>
    <dbReference type="NCBI Taxonomy" id="40149"/>
    <lineage>
        <taxon>Eukaryota</taxon>
        <taxon>Viridiplantae</taxon>
        <taxon>Streptophyta</taxon>
        <taxon>Embryophyta</taxon>
        <taxon>Tracheophyta</taxon>
        <taxon>Spermatophyta</taxon>
        <taxon>Magnoliopsida</taxon>
        <taxon>Liliopsida</taxon>
        <taxon>Poales</taxon>
        <taxon>Poaceae</taxon>
        <taxon>BOP clade</taxon>
        <taxon>Oryzoideae</taxon>
        <taxon>Oryzeae</taxon>
        <taxon>Oryzinae</taxon>
        <taxon>Oryza</taxon>
    </lineage>
</organism>
<protein>
    <submittedName>
        <fullName evidence="1">Uncharacterized protein</fullName>
    </submittedName>
</protein>
<dbReference type="Gramene" id="OMERI02G21070.2">
    <property type="protein sequence ID" value="OMERI02G21070.2"/>
    <property type="gene ID" value="OMERI02G21070"/>
</dbReference>
<dbReference type="HOGENOM" id="CLU_1899520_0_0_1"/>
<proteinExistence type="predicted"/>
<dbReference type="AlphaFoldDB" id="A0A0E0CMB4"/>
<dbReference type="EnsemblPlants" id="OMERI02G21070.2">
    <property type="protein sequence ID" value="OMERI02G21070.2"/>
    <property type="gene ID" value="OMERI02G21070"/>
</dbReference>
<keyword evidence="2" id="KW-1185">Reference proteome</keyword>
<evidence type="ECO:0000313" key="2">
    <source>
        <dbReference type="Proteomes" id="UP000008021"/>
    </source>
</evidence>
<accession>A0A0E0CMB4</accession>
<sequence length="134" mass="14944">MAGALLVPPLSSSGSVYLNWYQGEDVDFFFFPFLVLYKCVHWHGHRAGIDGPGHQHVVQGLLVELHLLNLANLTAGKRSGNKAANRGVLPRWYVHHRVGLFVFADDNPYGDIVHNTEIMSELDCDSCYGCMFSP</sequence>